<evidence type="ECO:0000313" key="2">
    <source>
        <dbReference type="Proteomes" id="UP000435649"/>
    </source>
</evidence>
<evidence type="ECO:0000313" key="1">
    <source>
        <dbReference type="EMBL" id="MST98725.1"/>
    </source>
</evidence>
<dbReference type="PANTHER" id="PTHR36931">
    <property type="entry name" value="UPF0153 PROTEIN YEIW"/>
    <property type="match status" value="1"/>
</dbReference>
<proteinExistence type="predicted"/>
<comment type="caution">
    <text evidence="1">The sequence shown here is derived from an EMBL/GenBank/DDBJ whole genome shotgun (WGS) entry which is preliminary data.</text>
</comment>
<gene>
    <name evidence="1" type="ORF">FYJ85_16925</name>
</gene>
<dbReference type="PANTHER" id="PTHR36931:SF1">
    <property type="entry name" value="UPF0153 PROTEIN YEIW"/>
    <property type="match status" value="1"/>
</dbReference>
<dbReference type="RefSeq" id="WP_154419666.1">
    <property type="nucleotide sequence ID" value="NZ_VUNS01000022.1"/>
</dbReference>
<sequence length="93" mass="9872">MENENTLFHCRPGCGACCIAPSISSPIPGMPDGKPAGVPCVNLDAEFRCRLFGKPERPRVCGSLAPAPDMCGSCRDEALARLSRLERLTAPDA</sequence>
<keyword evidence="2" id="KW-1185">Reference proteome</keyword>
<dbReference type="Pfam" id="PF03692">
    <property type="entry name" value="CxxCxxCC"/>
    <property type="match status" value="1"/>
</dbReference>
<dbReference type="Proteomes" id="UP000435649">
    <property type="component" value="Unassembled WGS sequence"/>
</dbReference>
<dbReference type="InterPro" id="IPR052572">
    <property type="entry name" value="UPF0153_domain"/>
</dbReference>
<dbReference type="EMBL" id="VUNS01000022">
    <property type="protein sequence ID" value="MST98725.1"/>
    <property type="molecule type" value="Genomic_DNA"/>
</dbReference>
<accession>A0A844G759</accession>
<dbReference type="InterPro" id="IPR005358">
    <property type="entry name" value="Puta_zinc/iron-chelating_dom"/>
</dbReference>
<dbReference type="AlphaFoldDB" id="A0A844G759"/>
<protein>
    <submittedName>
        <fullName evidence="1">YkgJ family cysteine cluster protein</fullName>
    </submittedName>
</protein>
<organism evidence="1 2">
    <name type="scientific">Victivallis lenta</name>
    <dbReference type="NCBI Taxonomy" id="2606640"/>
    <lineage>
        <taxon>Bacteria</taxon>
        <taxon>Pseudomonadati</taxon>
        <taxon>Lentisphaerota</taxon>
        <taxon>Lentisphaeria</taxon>
        <taxon>Victivallales</taxon>
        <taxon>Victivallaceae</taxon>
        <taxon>Victivallis</taxon>
    </lineage>
</organism>
<reference evidence="1 2" key="1">
    <citation type="submission" date="2019-08" db="EMBL/GenBank/DDBJ databases">
        <title>In-depth cultivation of the pig gut microbiome towards novel bacterial diversity and tailored functional studies.</title>
        <authorList>
            <person name="Wylensek D."/>
            <person name="Hitch T.C.A."/>
            <person name="Clavel T."/>
        </authorList>
    </citation>
    <scope>NUCLEOTIDE SEQUENCE [LARGE SCALE GENOMIC DNA]</scope>
    <source>
        <strain evidence="1 2">BBE-744-WT-12</strain>
    </source>
</reference>
<name>A0A844G759_9BACT</name>